<proteinExistence type="predicted"/>
<dbReference type="SUPFAM" id="SSF51735">
    <property type="entry name" value="NAD(P)-binding Rossmann-fold domains"/>
    <property type="match status" value="1"/>
</dbReference>
<name>A0A6P0U921_9FLAO</name>
<dbReference type="GO" id="GO:0005737">
    <property type="term" value="C:cytoplasm"/>
    <property type="evidence" value="ECO:0007669"/>
    <property type="project" value="TreeGrafter"/>
</dbReference>
<keyword evidence="3" id="KW-1185">Reference proteome</keyword>
<organism evidence="2 3">
    <name type="scientific">Muriicola jejuensis</name>
    <dbReference type="NCBI Taxonomy" id="504488"/>
    <lineage>
        <taxon>Bacteria</taxon>
        <taxon>Pseudomonadati</taxon>
        <taxon>Bacteroidota</taxon>
        <taxon>Flavobacteriia</taxon>
        <taxon>Flavobacteriales</taxon>
        <taxon>Flavobacteriaceae</taxon>
        <taxon>Muriicola</taxon>
    </lineage>
</organism>
<accession>A0A6P0U921</accession>
<evidence type="ECO:0000313" key="3">
    <source>
        <dbReference type="Proteomes" id="UP000468443"/>
    </source>
</evidence>
<dbReference type="Pfam" id="PF01370">
    <property type="entry name" value="Epimerase"/>
    <property type="match status" value="1"/>
</dbReference>
<sequence length="271" mass="30413">MKPRIGILGCGWLGFPLGRQLISLGFPVSGTTTTKANLQVLRDEGIEAFYVELFRDGVKGHLIEFLNEVEILIIDIPPERKKEKGDYTGKMEQLYEACRITHIQKILFVSSTSVYGNLQGEVTEKTEPRPVSESAKALVEAEALFSKDPTMSCTVVRFGGLIGPDRHPVTYLAGQQNLTNGDDFVNLIHLDDCLSLLCAVIEKEWWGKIINGVYPEHPKKRDYYTREAHLRGLAAPVYKKEYAGKSGKYIKSRTLESLGFAFKTHIDHPIE</sequence>
<comment type="caution">
    <text evidence="2">The sequence shown here is derived from an EMBL/GenBank/DDBJ whole genome shotgun (WGS) entry which is preliminary data.</text>
</comment>
<dbReference type="PANTHER" id="PTHR48079">
    <property type="entry name" value="PROTEIN YEEZ"/>
    <property type="match status" value="1"/>
</dbReference>
<dbReference type="Proteomes" id="UP000468443">
    <property type="component" value="Unassembled WGS sequence"/>
</dbReference>
<dbReference type="GO" id="GO:0004029">
    <property type="term" value="F:aldehyde dehydrogenase (NAD+) activity"/>
    <property type="evidence" value="ECO:0007669"/>
    <property type="project" value="TreeGrafter"/>
</dbReference>
<dbReference type="PANTHER" id="PTHR48079:SF6">
    <property type="entry name" value="NAD(P)-BINDING DOMAIN-CONTAINING PROTEIN-RELATED"/>
    <property type="match status" value="1"/>
</dbReference>
<dbReference type="InterPro" id="IPR001509">
    <property type="entry name" value="Epimerase_deHydtase"/>
</dbReference>
<dbReference type="InterPro" id="IPR036291">
    <property type="entry name" value="NAD(P)-bd_dom_sf"/>
</dbReference>
<dbReference type="EMBL" id="JAABOP010000001">
    <property type="protein sequence ID" value="NER09685.1"/>
    <property type="molecule type" value="Genomic_DNA"/>
</dbReference>
<dbReference type="InterPro" id="IPR051783">
    <property type="entry name" value="NAD(P)-dependent_oxidoreduct"/>
</dbReference>
<dbReference type="Gene3D" id="3.40.50.720">
    <property type="entry name" value="NAD(P)-binding Rossmann-like Domain"/>
    <property type="match status" value="1"/>
</dbReference>
<evidence type="ECO:0000259" key="1">
    <source>
        <dbReference type="Pfam" id="PF01370"/>
    </source>
</evidence>
<dbReference type="AlphaFoldDB" id="A0A6P0U921"/>
<dbReference type="RefSeq" id="WP_163691728.1">
    <property type="nucleotide sequence ID" value="NZ_FXTW01000001.1"/>
</dbReference>
<gene>
    <name evidence="2" type="ORF">GWK09_04100</name>
</gene>
<dbReference type="CDD" id="cd05266">
    <property type="entry name" value="SDR_a4"/>
    <property type="match status" value="1"/>
</dbReference>
<protein>
    <submittedName>
        <fullName evidence="2">NAD(P)H-binding protein</fullName>
    </submittedName>
</protein>
<evidence type="ECO:0000313" key="2">
    <source>
        <dbReference type="EMBL" id="NER09685.1"/>
    </source>
</evidence>
<reference evidence="2 3" key="1">
    <citation type="submission" date="2020-01" db="EMBL/GenBank/DDBJ databases">
        <title>Muriicola jejuensis KCTC 22299.</title>
        <authorList>
            <person name="Wang G."/>
        </authorList>
    </citation>
    <scope>NUCLEOTIDE SEQUENCE [LARGE SCALE GENOMIC DNA]</scope>
    <source>
        <strain evidence="2 3">KCTC 22299</strain>
    </source>
</reference>
<feature type="domain" description="NAD-dependent epimerase/dehydratase" evidence="1">
    <location>
        <begin position="91"/>
        <end position="202"/>
    </location>
</feature>